<dbReference type="InterPro" id="IPR033940">
    <property type="entry name" value="IPMI_Swivel"/>
</dbReference>
<evidence type="ECO:0000256" key="10">
    <source>
        <dbReference type="SAM" id="MobiDB-lite"/>
    </source>
</evidence>
<evidence type="ECO:0000259" key="13">
    <source>
        <dbReference type="Pfam" id="PF04082"/>
    </source>
</evidence>
<dbReference type="InterPro" id="IPR036008">
    <property type="entry name" value="Aconitase_4Fe-4S_dom"/>
</dbReference>
<evidence type="ECO:0000256" key="4">
    <source>
        <dbReference type="ARBA" id="ARBA00023014"/>
    </source>
</evidence>
<evidence type="ECO:0000256" key="6">
    <source>
        <dbReference type="ARBA" id="ARBA00023125"/>
    </source>
</evidence>
<evidence type="ECO:0008006" key="16">
    <source>
        <dbReference type="Google" id="ProtNLM"/>
    </source>
</evidence>
<keyword evidence="6" id="KW-0238">DNA-binding</keyword>
<keyword evidence="15" id="KW-1185">Reference proteome</keyword>
<comment type="similarity">
    <text evidence="1">Belongs to the aconitase/IPM isomerase family.</text>
</comment>
<dbReference type="GO" id="GO:0000981">
    <property type="term" value="F:DNA-binding transcription factor activity, RNA polymerase II-specific"/>
    <property type="evidence" value="ECO:0007669"/>
    <property type="project" value="InterPro"/>
</dbReference>
<dbReference type="Pfam" id="PF00330">
    <property type="entry name" value="Aconitase"/>
    <property type="match status" value="2"/>
</dbReference>
<dbReference type="STRING" id="1441469.A0A225ANT4"/>
<protein>
    <recommendedName>
        <fullName evidence="16">Aconitase family protein</fullName>
    </recommendedName>
</protein>
<keyword evidence="5" id="KW-0805">Transcription regulation</keyword>
<dbReference type="Pfam" id="PF04082">
    <property type="entry name" value="Fungal_trans"/>
    <property type="match status" value="1"/>
</dbReference>
<name>A0A225ANT4_TALAT</name>
<gene>
    <name evidence="14" type="ORF">UA08_07425</name>
</gene>
<keyword evidence="2" id="KW-0479">Metal-binding</keyword>
<evidence type="ECO:0000256" key="9">
    <source>
        <dbReference type="ARBA" id="ARBA00023242"/>
    </source>
</evidence>
<evidence type="ECO:0000256" key="2">
    <source>
        <dbReference type="ARBA" id="ARBA00022723"/>
    </source>
</evidence>
<dbReference type="GO" id="GO:0051536">
    <property type="term" value="F:iron-sulfur cluster binding"/>
    <property type="evidence" value="ECO:0007669"/>
    <property type="project" value="UniProtKB-KW"/>
</dbReference>
<feature type="domain" description="Aconitase/3-isopropylmalate dehydratase large subunit alpha/beta/alpha" evidence="11">
    <location>
        <begin position="359"/>
        <end position="507"/>
    </location>
</feature>
<evidence type="ECO:0000259" key="11">
    <source>
        <dbReference type="Pfam" id="PF00330"/>
    </source>
</evidence>
<reference evidence="14 15" key="1">
    <citation type="submission" date="2015-06" db="EMBL/GenBank/DDBJ databases">
        <title>Talaromyces atroroseus IBT 11181 draft genome.</title>
        <authorList>
            <person name="Rasmussen K.B."/>
            <person name="Rasmussen S."/>
            <person name="Petersen B."/>
            <person name="Sicheritz-Ponten T."/>
            <person name="Mortensen U.H."/>
            <person name="Thrane U."/>
        </authorList>
    </citation>
    <scope>NUCLEOTIDE SEQUENCE [LARGE SCALE GENOMIC DNA]</scope>
    <source>
        <strain evidence="14 15">IBT 11181</strain>
    </source>
</reference>
<dbReference type="GO" id="GO:0170038">
    <property type="term" value="P:proteinogenic amino acid biosynthetic process"/>
    <property type="evidence" value="ECO:0007669"/>
    <property type="project" value="UniProtKB-ARBA"/>
</dbReference>
<dbReference type="InterPro" id="IPR036864">
    <property type="entry name" value="Zn2-C6_fun-type_DNA-bd_sf"/>
</dbReference>
<dbReference type="InterPro" id="IPR007219">
    <property type="entry name" value="XnlR_reg_dom"/>
</dbReference>
<dbReference type="GeneID" id="31007181"/>
<dbReference type="GO" id="GO:0016836">
    <property type="term" value="F:hydro-lyase activity"/>
    <property type="evidence" value="ECO:0007669"/>
    <property type="project" value="InterPro"/>
</dbReference>
<evidence type="ECO:0000256" key="8">
    <source>
        <dbReference type="ARBA" id="ARBA00023239"/>
    </source>
</evidence>
<sequence>MAADGKSKFVEILNLLQETRGVSLDEAEKIAINSGNVLSQLKTLGETLQTRGHTREATAVNDVLLICEQPTELGGLGLDPNGTIAENEEGEIVFLVSAWLESLNSTDRAKARPKPLPSRPEGRPGMTLSEKIFAIHDVSQKGYVKAGDLIRVDVDWVIASEASWAGMEATYKLLGQPGIFRNDRFWLAGDHVVDPRVKEMPQVQRLIDSSERAKKIFKMTEYQGMNYTIMHTEFYRERAQPGMLIIGSDSHTCSSGALGCLAIGLGAADVTLPLVTGETWFKVPESVNVELVGVPKPGIGGKDVILYILQQLKRNTVASERIVEFTGPGLQYLSSDARFAISNMTTRRRNPRHKSDSVFFKPDDDAQYAEKHVIDLEKVHPFIAKYPKPDDVVPVTECAGMDLDGCFIGACTTAEEDLILGALVLEQGLKAGLKPVPKGNRKVVPGSLPIIRRLRDLGLSDIYEAAGFEIGVPGCSYCVGMSADQAKPGEVWLSSQNRNFENRMGKGIFIQANHHRIFIQSGSFGNLASAATVAASSFEMKVTDPYELISKVDLDRWNSLRGVEKAKQGEQSPNTVTYVEPNGSAASPPANVDSVQQQDNSTTPEVQLQKAPDSAPEKPVLKGKIQRFGDYIDTDALAPANWLISCRTKEAIAEHCLEYTHPDFRQKVKDGFNIVVAGTGFGCGSSREQAVLALLGCGVQCVIAKSYAFIFQRNMPSLGLLGITITDESFYDAAVDGADISIDINTNTILLDGKEISFQLSTMEKGLFDNGGITSAFNKFGNRLFEALTTPKNLAGTGSQSGGDANPHAKLQCQPVSFSTMRCELSSGGRLPCARCRRMDRECRIETDFKRINKHEKLEELEKELRQLQSSIITGGQLPESSVRDDHSVNAHSPAVVDPMETESSRDLFRAPLPSVSSVDTSKLSPSNHLTAKPVSGKSLDRLNLDPERIHKLFFIFFNQYHPHLPFLTPTASPDVYYQRSPLLFWTILYVASRRYNEEPDLVVSLTPSVKGLLWESIANPPHTLELVQSILLVCVWPFPTSSITTDNTFTLITTAHVMATRLGLHRPEAIKDFSRTDRRLSQPEISECLKTWAACYIVFQCMAAMDGQPSPFSDWTIDRLSKHDSSPLVPEAIHQQVRIHRFEARACASINGLPKFAEGVARSGESISLLALLEQEFVELCDSFPEKLTGKQRFEPLGDSEKENSILLDGMGLRLYVYYLIEPSGSDVRKRSLLRAFSLAIDMIHKFSAVAERPNFTECAPQVYFQVASLGAMLILKITYSSYSAFVDCEEGKRMFHVATQLVRRMSLEDNDLPGRMSKILTQLWSAYARVGPINEEPTLKLRTRLSASLLHDLLWCWRETFGDQGHGTVANNPSNTGMEIDPSFGTLPQPGMVPQGQDPTSNLSGDYGFDMLGFEYMLDSELMSLFPLNFDGSALMTS</sequence>
<feature type="domain" description="Xylanolytic transcriptional activator regulatory" evidence="13">
    <location>
        <begin position="956"/>
        <end position="1119"/>
    </location>
</feature>
<dbReference type="Pfam" id="PF00694">
    <property type="entry name" value="Aconitase_C"/>
    <property type="match status" value="1"/>
</dbReference>
<dbReference type="Gene3D" id="3.20.19.10">
    <property type="entry name" value="Aconitase, domain 4"/>
    <property type="match status" value="1"/>
</dbReference>
<dbReference type="Gene3D" id="4.10.240.10">
    <property type="entry name" value="Zn(2)-C6 fungal-type DNA-binding domain"/>
    <property type="match status" value="1"/>
</dbReference>
<accession>A0A225ANT4</accession>
<feature type="domain" description="Aconitase/3-isopropylmalate dehydratase large subunit alpha/beta/alpha" evidence="11">
    <location>
        <begin position="207"/>
        <end position="346"/>
    </location>
</feature>
<evidence type="ECO:0000256" key="5">
    <source>
        <dbReference type="ARBA" id="ARBA00023015"/>
    </source>
</evidence>
<dbReference type="InterPro" id="IPR015928">
    <property type="entry name" value="Aconitase/3IPM_dehydase_swvl"/>
</dbReference>
<dbReference type="RefSeq" id="XP_020117380.1">
    <property type="nucleotide sequence ID" value="XM_020262318.1"/>
</dbReference>
<comment type="caution">
    <text evidence="14">The sequence shown here is derived from an EMBL/GenBank/DDBJ whole genome shotgun (WGS) entry which is preliminary data.</text>
</comment>
<dbReference type="NCBIfam" id="TIGR02087">
    <property type="entry name" value="LEUD_arch"/>
    <property type="match status" value="1"/>
</dbReference>
<dbReference type="SUPFAM" id="SSF53732">
    <property type="entry name" value="Aconitase iron-sulfur domain"/>
    <property type="match status" value="1"/>
</dbReference>
<dbReference type="GO" id="GO:0170034">
    <property type="term" value="P:L-amino acid biosynthetic process"/>
    <property type="evidence" value="ECO:0007669"/>
    <property type="project" value="UniProtKB-ARBA"/>
</dbReference>
<evidence type="ECO:0000256" key="1">
    <source>
        <dbReference type="ARBA" id="ARBA00007185"/>
    </source>
</evidence>
<dbReference type="InterPro" id="IPR000573">
    <property type="entry name" value="AconitaseA/IPMdHydase_ssu_swvl"/>
</dbReference>
<evidence type="ECO:0000256" key="3">
    <source>
        <dbReference type="ARBA" id="ARBA00023004"/>
    </source>
</evidence>
<feature type="region of interest" description="Disordered" evidence="10">
    <location>
        <begin position="563"/>
        <end position="619"/>
    </location>
</feature>
<evidence type="ECO:0000313" key="15">
    <source>
        <dbReference type="Proteomes" id="UP000214365"/>
    </source>
</evidence>
<dbReference type="CDD" id="cd01577">
    <property type="entry name" value="IPMI_Swivel"/>
    <property type="match status" value="1"/>
</dbReference>
<dbReference type="GO" id="GO:0008270">
    <property type="term" value="F:zinc ion binding"/>
    <property type="evidence" value="ECO:0007669"/>
    <property type="project" value="InterPro"/>
</dbReference>
<dbReference type="PRINTS" id="PR00415">
    <property type="entry name" value="ACONITASE"/>
</dbReference>
<keyword evidence="7" id="KW-0804">Transcription</keyword>
<dbReference type="EMBL" id="LFMY01000012">
    <property type="protein sequence ID" value="OKL57259.1"/>
    <property type="molecule type" value="Genomic_DNA"/>
</dbReference>
<feature type="domain" description="Aconitase A/isopropylmalate dehydratase small subunit swivel" evidence="12">
    <location>
        <begin position="665"/>
        <end position="727"/>
    </location>
</feature>
<dbReference type="SUPFAM" id="SSF52016">
    <property type="entry name" value="LeuD/IlvD-like"/>
    <property type="match status" value="1"/>
</dbReference>
<dbReference type="GO" id="GO:0006351">
    <property type="term" value="P:DNA-templated transcription"/>
    <property type="evidence" value="ECO:0007669"/>
    <property type="project" value="InterPro"/>
</dbReference>
<dbReference type="PANTHER" id="PTHR43822:SF2">
    <property type="entry name" value="HOMOACONITASE, MITOCHONDRIAL"/>
    <property type="match status" value="1"/>
</dbReference>
<dbReference type="InterPro" id="IPR001030">
    <property type="entry name" value="Acoase/IPM_deHydtase_lsu_aba"/>
</dbReference>
<dbReference type="InterPro" id="IPR011827">
    <property type="entry name" value="LeuD_type2/HacB/DmdB"/>
</dbReference>
<dbReference type="Proteomes" id="UP000214365">
    <property type="component" value="Unassembled WGS sequence"/>
</dbReference>
<proteinExistence type="inferred from homology"/>
<evidence type="ECO:0000313" key="14">
    <source>
        <dbReference type="EMBL" id="OKL57259.1"/>
    </source>
</evidence>
<keyword evidence="8" id="KW-0456">Lyase</keyword>
<keyword evidence="9" id="KW-0539">Nucleus</keyword>
<keyword evidence="3" id="KW-0408">Iron</keyword>
<dbReference type="InterPro" id="IPR050067">
    <property type="entry name" value="IPM_dehydratase_rel_enz"/>
</dbReference>
<evidence type="ECO:0000259" key="12">
    <source>
        <dbReference type="Pfam" id="PF00694"/>
    </source>
</evidence>
<dbReference type="OrthoDB" id="419183at2759"/>
<dbReference type="PANTHER" id="PTHR43822">
    <property type="entry name" value="HOMOACONITASE, MITOCHONDRIAL-RELATED"/>
    <property type="match status" value="1"/>
</dbReference>
<dbReference type="Gene3D" id="3.30.499.10">
    <property type="entry name" value="Aconitase, domain 3"/>
    <property type="match status" value="2"/>
</dbReference>
<evidence type="ECO:0000256" key="7">
    <source>
        <dbReference type="ARBA" id="ARBA00023163"/>
    </source>
</evidence>
<dbReference type="GO" id="GO:0003677">
    <property type="term" value="F:DNA binding"/>
    <property type="evidence" value="ECO:0007669"/>
    <property type="project" value="UniProtKB-KW"/>
</dbReference>
<dbReference type="CDD" id="cd12148">
    <property type="entry name" value="fungal_TF_MHR"/>
    <property type="match status" value="1"/>
</dbReference>
<dbReference type="InterPro" id="IPR015931">
    <property type="entry name" value="Acnase/IPM_dHydase_lsu_aba_1/3"/>
</dbReference>
<keyword evidence="4" id="KW-0411">Iron-sulfur</keyword>
<feature type="compositionally biased region" description="Polar residues" evidence="10">
    <location>
        <begin position="593"/>
        <end position="606"/>
    </location>
</feature>
<organism evidence="14 15">
    <name type="scientific">Talaromyces atroroseus</name>
    <dbReference type="NCBI Taxonomy" id="1441469"/>
    <lineage>
        <taxon>Eukaryota</taxon>
        <taxon>Fungi</taxon>
        <taxon>Dikarya</taxon>
        <taxon>Ascomycota</taxon>
        <taxon>Pezizomycotina</taxon>
        <taxon>Eurotiomycetes</taxon>
        <taxon>Eurotiomycetidae</taxon>
        <taxon>Eurotiales</taxon>
        <taxon>Trichocomaceae</taxon>
        <taxon>Talaromyces</taxon>
        <taxon>Talaromyces sect. Trachyspermi</taxon>
    </lineage>
</organism>